<dbReference type="OrthoDB" id="691906at2759"/>
<evidence type="ECO:0000313" key="2">
    <source>
        <dbReference type="Proteomes" id="UP000729402"/>
    </source>
</evidence>
<gene>
    <name evidence="1" type="ORF">GUJ93_ZPchr0007g3956</name>
</gene>
<dbReference type="AlphaFoldDB" id="A0A8J5TCM8"/>
<comment type="caution">
    <text evidence="1">The sequence shown here is derived from an EMBL/GenBank/DDBJ whole genome shotgun (WGS) entry which is preliminary data.</text>
</comment>
<dbReference type="Proteomes" id="UP000729402">
    <property type="component" value="Unassembled WGS sequence"/>
</dbReference>
<reference evidence="1" key="2">
    <citation type="submission" date="2021-02" db="EMBL/GenBank/DDBJ databases">
        <authorList>
            <person name="Kimball J.A."/>
            <person name="Haas M.W."/>
            <person name="Macchietto M."/>
            <person name="Kono T."/>
            <person name="Duquette J."/>
            <person name="Shao M."/>
        </authorList>
    </citation>
    <scope>NUCLEOTIDE SEQUENCE</scope>
    <source>
        <tissue evidence="1">Fresh leaf tissue</tissue>
    </source>
</reference>
<reference evidence="1" key="1">
    <citation type="journal article" date="2021" name="bioRxiv">
        <title>Whole Genome Assembly and Annotation of Northern Wild Rice, Zizania palustris L., Supports a Whole Genome Duplication in the Zizania Genus.</title>
        <authorList>
            <person name="Haas M."/>
            <person name="Kono T."/>
            <person name="Macchietto M."/>
            <person name="Millas R."/>
            <person name="McGilp L."/>
            <person name="Shao M."/>
            <person name="Duquette J."/>
            <person name="Hirsch C.N."/>
            <person name="Kimball J."/>
        </authorList>
    </citation>
    <scope>NUCLEOTIDE SEQUENCE</scope>
    <source>
        <tissue evidence="1">Fresh leaf tissue</tissue>
    </source>
</reference>
<accession>A0A8J5TCM8</accession>
<keyword evidence="2" id="KW-1185">Reference proteome</keyword>
<protein>
    <submittedName>
        <fullName evidence="1">Uncharacterized protein</fullName>
    </submittedName>
</protein>
<name>A0A8J5TCM8_ZIZPA</name>
<organism evidence="1 2">
    <name type="scientific">Zizania palustris</name>
    <name type="common">Northern wild rice</name>
    <dbReference type="NCBI Taxonomy" id="103762"/>
    <lineage>
        <taxon>Eukaryota</taxon>
        <taxon>Viridiplantae</taxon>
        <taxon>Streptophyta</taxon>
        <taxon>Embryophyta</taxon>
        <taxon>Tracheophyta</taxon>
        <taxon>Spermatophyta</taxon>
        <taxon>Magnoliopsida</taxon>
        <taxon>Liliopsida</taxon>
        <taxon>Poales</taxon>
        <taxon>Poaceae</taxon>
        <taxon>BOP clade</taxon>
        <taxon>Oryzoideae</taxon>
        <taxon>Oryzeae</taxon>
        <taxon>Zizaniinae</taxon>
        <taxon>Zizania</taxon>
    </lineage>
</organism>
<dbReference type="EMBL" id="JAAALK010000282">
    <property type="protein sequence ID" value="KAG8079780.1"/>
    <property type="molecule type" value="Genomic_DNA"/>
</dbReference>
<evidence type="ECO:0000313" key="1">
    <source>
        <dbReference type="EMBL" id="KAG8079780.1"/>
    </source>
</evidence>
<sequence>MDVSSTCVHSVVEDDGGGVSREPVDWSGLQIVEGPDDYDKDIPIEEDIICQLLGMANEDDINETDVIENETTIVHTDWADVLVDEVILDGVQPSYDMEHPEIIVGTIYPSMDLFRLAIRQYAINQEFVLAKSLIVVDLLAIVKPMVVLGE</sequence>
<proteinExistence type="predicted"/>